<dbReference type="Pfam" id="PF02602">
    <property type="entry name" value="HEM4"/>
    <property type="match status" value="1"/>
</dbReference>
<dbReference type="Gene3D" id="3.40.50.10090">
    <property type="match status" value="2"/>
</dbReference>
<organism evidence="11 12">
    <name type="scientific">Chungangia koreensis</name>
    <dbReference type="NCBI Taxonomy" id="752657"/>
    <lineage>
        <taxon>Bacteria</taxon>
        <taxon>Bacillati</taxon>
        <taxon>Bacillota</taxon>
        <taxon>Bacilli</taxon>
        <taxon>Lactobacillales</taxon>
        <taxon>Chungangia</taxon>
    </lineage>
</organism>
<proteinExistence type="inferred from homology"/>
<evidence type="ECO:0000259" key="10">
    <source>
        <dbReference type="Pfam" id="PF02602"/>
    </source>
</evidence>
<dbReference type="SUPFAM" id="SSF69618">
    <property type="entry name" value="HemD-like"/>
    <property type="match status" value="1"/>
</dbReference>
<evidence type="ECO:0000256" key="2">
    <source>
        <dbReference type="ARBA" id="ARBA00008133"/>
    </source>
</evidence>
<evidence type="ECO:0000256" key="7">
    <source>
        <dbReference type="ARBA" id="ARBA00040167"/>
    </source>
</evidence>
<dbReference type="EC" id="4.2.1.75" evidence="3 9"/>
<evidence type="ECO:0000256" key="5">
    <source>
        <dbReference type="ARBA" id="ARBA00023244"/>
    </source>
</evidence>
<comment type="similarity">
    <text evidence="2 9">Belongs to the uroporphyrinogen-III synthase family.</text>
</comment>
<reference evidence="12" key="1">
    <citation type="journal article" date="2019" name="Int. J. Syst. Evol. Microbiol.">
        <title>The Global Catalogue of Microorganisms (GCM) 10K type strain sequencing project: providing services to taxonomists for standard genome sequencing and annotation.</title>
        <authorList>
            <consortium name="The Broad Institute Genomics Platform"/>
            <consortium name="The Broad Institute Genome Sequencing Center for Infectious Disease"/>
            <person name="Wu L."/>
            <person name="Ma J."/>
        </authorList>
    </citation>
    <scope>NUCLEOTIDE SEQUENCE [LARGE SCALE GENOMIC DNA]</scope>
    <source>
        <strain evidence="12">CCUG 59778</strain>
    </source>
</reference>
<dbReference type="Proteomes" id="UP001595817">
    <property type="component" value="Unassembled WGS sequence"/>
</dbReference>
<comment type="function">
    <text evidence="6 9">Catalyzes cyclization of the linear tetrapyrrole, hydroxymethylbilane, to the macrocyclic uroporphyrinogen III.</text>
</comment>
<feature type="domain" description="Tetrapyrrole biosynthesis uroporphyrinogen III synthase" evidence="10">
    <location>
        <begin position="25"/>
        <end position="244"/>
    </location>
</feature>
<name>A0ABV8X5J2_9LACT</name>
<evidence type="ECO:0000256" key="8">
    <source>
        <dbReference type="ARBA" id="ARBA00048617"/>
    </source>
</evidence>
<evidence type="ECO:0000256" key="9">
    <source>
        <dbReference type="RuleBase" id="RU366031"/>
    </source>
</evidence>
<dbReference type="CDD" id="cd06578">
    <property type="entry name" value="HemD"/>
    <property type="match status" value="1"/>
</dbReference>
<dbReference type="EMBL" id="JBHSEC010000005">
    <property type="protein sequence ID" value="MFC4409872.1"/>
    <property type="molecule type" value="Genomic_DNA"/>
</dbReference>
<sequence>MCESTALKGETIILTGIPKSDEPERLVRQYGGEPVSFPLIRVQERADEDLQFIHRLNEYDWLIFTSQNGVKYFGQKLVRFNIAVNDVNHPKIAAVGSETEKALKEIGFQVHFKPSVFSADRFVVEFPDLADAGERCLFLRGSLAKETIKEGLINEVDEWTVYETVTDSEGPKKLIEFLAHTPKCTITFSSPSCVEVFVTEVIPHIVLEGYTIAAIGHVTEDALLTAGLPVHVKPEKYTMTSMIEKIAKLKGDSK</sequence>
<dbReference type="GO" id="GO:0004852">
    <property type="term" value="F:uroporphyrinogen-III synthase activity"/>
    <property type="evidence" value="ECO:0007669"/>
    <property type="project" value="UniProtKB-EC"/>
</dbReference>
<keyword evidence="5 9" id="KW-0627">Porphyrin biosynthesis</keyword>
<evidence type="ECO:0000256" key="3">
    <source>
        <dbReference type="ARBA" id="ARBA00013109"/>
    </source>
</evidence>
<dbReference type="RefSeq" id="WP_378153086.1">
    <property type="nucleotide sequence ID" value="NZ_JBHSEC010000005.1"/>
</dbReference>
<keyword evidence="12" id="KW-1185">Reference proteome</keyword>
<gene>
    <name evidence="11" type="ORF">ACFOZY_05405</name>
</gene>
<evidence type="ECO:0000313" key="11">
    <source>
        <dbReference type="EMBL" id="MFC4409872.1"/>
    </source>
</evidence>
<evidence type="ECO:0000256" key="1">
    <source>
        <dbReference type="ARBA" id="ARBA00004772"/>
    </source>
</evidence>
<dbReference type="InterPro" id="IPR003754">
    <property type="entry name" value="4pyrrol_synth_uPrphyn_synth"/>
</dbReference>
<dbReference type="InterPro" id="IPR036108">
    <property type="entry name" value="4pyrrol_syn_uPrphyn_synt_sf"/>
</dbReference>
<comment type="catalytic activity">
    <reaction evidence="8 9">
        <text>hydroxymethylbilane = uroporphyrinogen III + H2O</text>
        <dbReference type="Rhea" id="RHEA:18965"/>
        <dbReference type="ChEBI" id="CHEBI:15377"/>
        <dbReference type="ChEBI" id="CHEBI:57308"/>
        <dbReference type="ChEBI" id="CHEBI:57845"/>
        <dbReference type="EC" id="4.2.1.75"/>
    </reaction>
</comment>
<comment type="pathway">
    <text evidence="1 9">Porphyrin-containing compound metabolism; protoporphyrin-IX biosynthesis; coproporphyrinogen-III from 5-aminolevulinate: step 3/4.</text>
</comment>
<comment type="caution">
    <text evidence="11">The sequence shown here is derived from an EMBL/GenBank/DDBJ whole genome shotgun (WGS) entry which is preliminary data.</text>
</comment>
<dbReference type="PANTHER" id="PTHR38042:SF1">
    <property type="entry name" value="UROPORPHYRINOGEN-III SYNTHASE, CHLOROPLASTIC"/>
    <property type="match status" value="1"/>
</dbReference>
<evidence type="ECO:0000256" key="4">
    <source>
        <dbReference type="ARBA" id="ARBA00023239"/>
    </source>
</evidence>
<evidence type="ECO:0000256" key="6">
    <source>
        <dbReference type="ARBA" id="ARBA00037589"/>
    </source>
</evidence>
<accession>A0ABV8X5J2</accession>
<dbReference type="PANTHER" id="PTHR38042">
    <property type="entry name" value="UROPORPHYRINOGEN-III SYNTHASE, CHLOROPLASTIC"/>
    <property type="match status" value="1"/>
</dbReference>
<keyword evidence="4 9" id="KW-0456">Lyase</keyword>
<protein>
    <recommendedName>
        <fullName evidence="7 9">Uroporphyrinogen-III synthase</fullName>
        <ecNumber evidence="3 9">4.2.1.75</ecNumber>
    </recommendedName>
</protein>
<dbReference type="InterPro" id="IPR039793">
    <property type="entry name" value="UROS/Hem4"/>
</dbReference>
<evidence type="ECO:0000313" key="12">
    <source>
        <dbReference type="Proteomes" id="UP001595817"/>
    </source>
</evidence>